<proteinExistence type="predicted"/>
<protein>
    <submittedName>
        <fullName evidence="2">Uncharacterized protein</fullName>
    </submittedName>
</protein>
<dbReference type="Proteomes" id="UP000482800">
    <property type="component" value="Unassembled WGS sequence"/>
</dbReference>
<feature type="transmembrane region" description="Helical" evidence="1">
    <location>
        <begin position="6"/>
        <end position="31"/>
    </location>
</feature>
<dbReference type="AlphaFoldDB" id="A0A6V8KGK1"/>
<dbReference type="EMBL" id="BLPF01000002">
    <property type="protein sequence ID" value="GFJ80817.1"/>
    <property type="molecule type" value="Genomic_DNA"/>
</dbReference>
<keyword evidence="1" id="KW-0472">Membrane</keyword>
<keyword evidence="1" id="KW-1133">Transmembrane helix</keyword>
<gene>
    <name evidence="2" type="ORF">Phou_049970</name>
</gene>
<sequence>MPVDLAIAVGSAVVSLISVVISGISSHRVVLLQERMQGKREFQRYSEPLLRSADSLQSRLANIIEGGFLTAYLHAADGSRQRYAKDNTAYVLAEFLCWVEIARRDQRFVDMGGVRANRRLFECLGRIEGTLARDDLPKPLCVFRGEQRAIGEIMIASPAHADGHLREPLGYAAFCERLDEDPKFASWLSRLRDEISDVRTEDPDNERLVRLQHQLVELIEILDPKQQRLRRRPRRLHRPAQGQPV</sequence>
<comment type="caution">
    <text evidence="2">The sequence shown here is derived from an EMBL/GenBank/DDBJ whole genome shotgun (WGS) entry which is preliminary data.</text>
</comment>
<keyword evidence="1" id="KW-0812">Transmembrane</keyword>
<keyword evidence="3" id="KW-1185">Reference proteome</keyword>
<organism evidence="2 3">
    <name type="scientific">Phytohabitans houttuyneae</name>
    <dbReference type="NCBI Taxonomy" id="1076126"/>
    <lineage>
        <taxon>Bacteria</taxon>
        <taxon>Bacillati</taxon>
        <taxon>Actinomycetota</taxon>
        <taxon>Actinomycetes</taxon>
        <taxon>Micromonosporales</taxon>
        <taxon>Micromonosporaceae</taxon>
    </lineage>
</organism>
<reference evidence="2 3" key="1">
    <citation type="submission" date="2020-03" db="EMBL/GenBank/DDBJ databases">
        <title>Whole genome shotgun sequence of Phytohabitans houttuyneae NBRC 108639.</title>
        <authorList>
            <person name="Komaki H."/>
            <person name="Tamura T."/>
        </authorList>
    </citation>
    <scope>NUCLEOTIDE SEQUENCE [LARGE SCALE GENOMIC DNA]</scope>
    <source>
        <strain evidence="2 3">NBRC 108639</strain>
    </source>
</reference>
<evidence type="ECO:0000313" key="3">
    <source>
        <dbReference type="Proteomes" id="UP000482800"/>
    </source>
</evidence>
<reference evidence="2 3" key="2">
    <citation type="submission" date="2020-03" db="EMBL/GenBank/DDBJ databases">
        <authorList>
            <person name="Ichikawa N."/>
            <person name="Kimura A."/>
            <person name="Kitahashi Y."/>
            <person name="Uohara A."/>
        </authorList>
    </citation>
    <scope>NUCLEOTIDE SEQUENCE [LARGE SCALE GENOMIC DNA]</scope>
    <source>
        <strain evidence="2 3">NBRC 108639</strain>
    </source>
</reference>
<dbReference type="RefSeq" id="WP_173059136.1">
    <property type="nucleotide sequence ID" value="NZ_BAABGO010000029.1"/>
</dbReference>
<accession>A0A6V8KGK1</accession>
<evidence type="ECO:0000313" key="2">
    <source>
        <dbReference type="EMBL" id="GFJ80817.1"/>
    </source>
</evidence>
<evidence type="ECO:0000256" key="1">
    <source>
        <dbReference type="SAM" id="Phobius"/>
    </source>
</evidence>
<name>A0A6V8KGK1_9ACTN</name>